<dbReference type="OrthoDB" id="3269467at2759"/>
<sequence length="436" mass="48667">MEGMDFFLGDAFDSEDGACGYDPLHQLNVERQEKLKAEQDAIDRKDKSVTSAMGLEKVELLAIGRGRVLKCKRAVGGDSQAEFAVKITSTHQDHDTSEKFDKEVYLLKKLGDLNVARFVHAISFPTLGLTALVTEFCCGGSLRDALSSGTISGHFQLSRLAFTLIDTVSSIHRRDIVHRSICPDNILVTSAGMPLLSGFGSAVWLRPDEFLVRGVPGSPPYLAPEIAGRPFEYHDSYRADVFSLGMVLARVLFPDDFRPSATELLRALGAASFPYESILAVFNRDIQDYMYIHWTRIYRITQRLEVHLSSQPQCPVPVEMLWTAVLLRLLQQQHAGDGSVCIAEWVAHRTSYLGFSTQFSEWHFGKISRGTCVDKSDWTLQTLMDLGSDGVLLLEFCMENNWANMAANRDCFSLAILCREKRSNLEACQAPELHGM</sequence>
<dbReference type="PANTHER" id="PTHR44167:SF24">
    <property type="entry name" value="SERINE_THREONINE-PROTEIN KINASE CHK2"/>
    <property type="match status" value="1"/>
</dbReference>
<dbReference type="Proteomes" id="UP000271974">
    <property type="component" value="Unassembled WGS sequence"/>
</dbReference>
<evidence type="ECO:0000259" key="1">
    <source>
        <dbReference type="PROSITE" id="PS50011"/>
    </source>
</evidence>
<dbReference type="GO" id="GO:0044773">
    <property type="term" value="P:mitotic DNA damage checkpoint signaling"/>
    <property type="evidence" value="ECO:0007669"/>
    <property type="project" value="TreeGrafter"/>
</dbReference>
<dbReference type="GO" id="GO:0004674">
    <property type="term" value="F:protein serine/threonine kinase activity"/>
    <property type="evidence" value="ECO:0007669"/>
    <property type="project" value="TreeGrafter"/>
</dbReference>
<dbReference type="InterPro" id="IPR000719">
    <property type="entry name" value="Prot_kinase_dom"/>
</dbReference>
<dbReference type="SUPFAM" id="SSF56112">
    <property type="entry name" value="Protein kinase-like (PK-like)"/>
    <property type="match status" value="1"/>
</dbReference>
<dbReference type="AlphaFoldDB" id="A0A3S1C6I4"/>
<dbReference type="GO" id="GO:0005524">
    <property type="term" value="F:ATP binding"/>
    <property type="evidence" value="ECO:0007669"/>
    <property type="project" value="InterPro"/>
</dbReference>
<evidence type="ECO:0000313" key="3">
    <source>
        <dbReference type="Proteomes" id="UP000271974"/>
    </source>
</evidence>
<keyword evidence="3" id="KW-1185">Reference proteome</keyword>
<gene>
    <name evidence="2" type="ORF">EGW08_007911</name>
</gene>
<dbReference type="Gene3D" id="1.10.510.10">
    <property type="entry name" value="Transferase(Phosphotransferase) domain 1"/>
    <property type="match status" value="1"/>
</dbReference>
<name>A0A3S1C6I4_ELYCH</name>
<feature type="domain" description="Protein kinase" evidence="1">
    <location>
        <begin position="57"/>
        <end position="321"/>
    </location>
</feature>
<reference evidence="2 3" key="1">
    <citation type="submission" date="2019-01" db="EMBL/GenBank/DDBJ databases">
        <title>A draft genome assembly of the solar-powered sea slug Elysia chlorotica.</title>
        <authorList>
            <person name="Cai H."/>
            <person name="Li Q."/>
            <person name="Fang X."/>
            <person name="Li J."/>
            <person name="Curtis N.E."/>
            <person name="Altenburger A."/>
            <person name="Shibata T."/>
            <person name="Feng M."/>
            <person name="Maeda T."/>
            <person name="Schwartz J.A."/>
            <person name="Shigenobu S."/>
            <person name="Lundholm N."/>
            <person name="Nishiyama T."/>
            <person name="Yang H."/>
            <person name="Hasebe M."/>
            <person name="Li S."/>
            <person name="Pierce S.K."/>
            <person name="Wang J."/>
        </authorList>
    </citation>
    <scope>NUCLEOTIDE SEQUENCE [LARGE SCALE GENOMIC DNA]</scope>
    <source>
        <strain evidence="2">EC2010</strain>
        <tissue evidence="2">Whole organism of an adult</tissue>
    </source>
</reference>
<dbReference type="CDD" id="cd00180">
    <property type="entry name" value="PKc"/>
    <property type="match status" value="1"/>
</dbReference>
<dbReference type="Pfam" id="PF00069">
    <property type="entry name" value="Pkinase"/>
    <property type="match status" value="1"/>
</dbReference>
<dbReference type="EMBL" id="RQTK01000209">
    <property type="protein sequence ID" value="RUS84317.1"/>
    <property type="molecule type" value="Genomic_DNA"/>
</dbReference>
<dbReference type="PANTHER" id="PTHR44167">
    <property type="entry name" value="OVARIAN-SPECIFIC SERINE/THREONINE-PROTEIN KINASE LOK-RELATED"/>
    <property type="match status" value="1"/>
</dbReference>
<organism evidence="2 3">
    <name type="scientific">Elysia chlorotica</name>
    <name type="common">Eastern emerald elysia</name>
    <name type="synonym">Sea slug</name>
    <dbReference type="NCBI Taxonomy" id="188477"/>
    <lineage>
        <taxon>Eukaryota</taxon>
        <taxon>Metazoa</taxon>
        <taxon>Spiralia</taxon>
        <taxon>Lophotrochozoa</taxon>
        <taxon>Mollusca</taxon>
        <taxon>Gastropoda</taxon>
        <taxon>Heterobranchia</taxon>
        <taxon>Euthyneura</taxon>
        <taxon>Panpulmonata</taxon>
        <taxon>Sacoglossa</taxon>
        <taxon>Placobranchoidea</taxon>
        <taxon>Plakobranchidae</taxon>
        <taxon>Elysia</taxon>
    </lineage>
</organism>
<evidence type="ECO:0000313" key="2">
    <source>
        <dbReference type="EMBL" id="RUS84317.1"/>
    </source>
</evidence>
<comment type="caution">
    <text evidence="2">The sequence shown here is derived from an EMBL/GenBank/DDBJ whole genome shotgun (WGS) entry which is preliminary data.</text>
</comment>
<protein>
    <recommendedName>
        <fullName evidence="1">Protein kinase domain-containing protein</fullName>
    </recommendedName>
</protein>
<dbReference type="PROSITE" id="PS50011">
    <property type="entry name" value="PROTEIN_KINASE_DOM"/>
    <property type="match status" value="1"/>
</dbReference>
<dbReference type="GO" id="GO:0005634">
    <property type="term" value="C:nucleus"/>
    <property type="evidence" value="ECO:0007669"/>
    <property type="project" value="TreeGrafter"/>
</dbReference>
<dbReference type="InterPro" id="IPR011009">
    <property type="entry name" value="Kinase-like_dom_sf"/>
</dbReference>
<proteinExistence type="predicted"/>
<accession>A0A3S1C6I4</accession>